<dbReference type="InterPro" id="IPR039298">
    <property type="entry name" value="ACOT13"/>
</dbReference>
<dbReference type="CDD" id="cd03443">
    <property type="entry name" value="PaaI_thioesterase"/>
    <property type="match status" value="2"/>
</dbReference>
<proteinExistence type="inferred from homology"/>
<reference evidence="4 5" key="1">
    <citation type="submission" date="2016-12" db="EMBL/GenBank/DDBJ databases">
        <title>The draft genome sequence of Actinophytocola sp. 11-183.</title>
        <authorList>
            <person name="Wang W."/>
            <person name="Yuan L."/>
        </authorList>
    </citation>
    <scope>NUCLEOTIDE SEQUENCE [LARGE SCALE GENOMIC DNA]</scope>
    <source>
        <strain evidence="4 5">11-183</strain>
    </source>
</reference>
<evidence type="ECO:0000313" key="5">
    <source>
        <dbReference type="Proteomes" id="UP000185596"/>
    </source>
</evidence>
<dbReference type="STRING" id="1912961.BU204_18745"/>
<dbReference type="InterPro" id="IPR029069">
    <property type="entry name" value="HotDog_dom_sf"/>
</dbReference>
<dbReference type="AlphaFoldDB" id="A0A1Q8CNP5"/>
<comment type="similarity">
    <text evidence="1">Belongs to the thioesterase PaaI family.</text>
</comment>
<evidence type="ECO:0000256" key="1">
    <source>
        <dbReference type="ARBA" id="ARBA00008324"/>
    </source>
</evidence>
<comment type="caution">
    <text evidence="4">The sequence shown here is derived from an EMBL/GenBank/DDBJ whole genome shotgun (WGS) entry which is preliminary data.</text>
</comment>
<dbReference type="GO" id="GO:0047617">
    <property type="term" value="F:fatty acyl-CoA hydrolase activity"/>
    <property type="evidence" value="ECO:0007669"/>
    <property type="project" value="InterPro"/>
</dbReference>
<dbReference type="RefSeq" id="WP_075127000.1">
    <property type="nucleotide sequence ID" value="NZ_MSIE01000034.1"/>
</dbReference>
<protein>
    <recommendedName>
        <fullName evidence="3">Thioesterase domain-containing protein</fullName>
    </recommendedName>
</protein>
<gene>
    <name evidence="4" type="ORF">BU204_18745</name>
</gene>
<dbReference type="Gene3D" id="3.10.129.10">
    <property type="entry name" value="Hotdog Thioesterase"/>
    <property type="match status" value="2"/>
</dbReference>
<feature type="domain" description="Thioesterase" evidence="3">
    <location>
        <begin position="245"/>
        <end position="323"/>
    </location>
</feature>
<evidence type="ECO:0000256" key="2">
    <source>
        <dbReference type="ARBA" id="ARBA00022801"/>
    </source>
</evidence>
<keyword evidence="5" id="KW-1185">Reference proteome</keyword>
<dbReference type="InterPro" id="IPR006683">
    <property type="entry name" value="Thioestr_dom"/>
</dbReference>
<dbReference type="NCBIfam" id="TIGR00369">
    <property type="entry name" value="unchar_dom_1"/>
    <property type="match status" value="1"/>
</dbReference>
<dbReference type="Proteomes" id="UP000185596">
    <property type="component" value="Unassembled WGS sequence"/>
</dbReference>
<evidence type="ECO:0000313" key="4">
    <source>
        <dbReference type="EMBL" id="OLF15948.1"/>
    </source>
</evidence>
<accession>A0A1Q8CNP5</accession>
<dbReference type="SUPFAM" id="SSF54637">
    <property type="entry name" value="Thioesterase/thiol ester dehydrase-isomerase"/>
    <property type="match status" value="2"/>
</dbReference>
<dbReference type="EMBL" id="MSIE01000034">
    <property type="protein sequence ID" value="OLF15948.1"/>
    <property type="molecule type" value="Genomic_DNA"/>
</dbReference>
<sequence>MTALVATFRSPYEEVSVDARATELTALPGLEQLRWGIAGKTVAPPIDRLFGITLEAVDSGTAAYRMPATGWLDWRGGVMTEGVLAVVLDSAHLGAVYTTVAPATGFVTVSTSIQLGDRVRPGSGPLTASGHVLHTTATHVLSTAAVRDGDNRLVARSTSRSALFPLPAPACTPPSNPATIPDAAVGFRPHELPVPERWHPSPGSLSAEFATAPLGRLTGLRILSFEDGEFSAVLPANAWFSSPLGNIQGGVLAFLAERTAYGAVRTALPSGTTAATQDIALSYLRRVPVDDAELRADGAVVATGRTVAHAEVRIHDGKGRTVAAALATHGVHQDT</sequence>
<dbReference type="InterPro" id="IPR003736">
    <property type="entry name" value="PAAI_dom"/>
</dbReference>
<dbReference type="PANTHER" id="PTHR21660:SF1">
    <property type="entry name" value="ACYL-COENZYME A THIOESTERASE 13"/>
    <property type="match status" value="1"/>
</dbReference>
<dbReference type="PANTHER" id="PTHR21660">
    <property type="entry name" value="THIOESTERASE SUPERFAMILY MEMBER-RELATED"/>
    <property type="match status" value="1"/>
</dbReference>
<dbReference type="OrthoDB" id="9813282at2"/>
<keyword evidence="2" id="KW-0378">Hydrolase</keyword>
<evidence type="ECO:0000259" key="3">
    <source>
        <dbReference type="Pfam" id="PF03061"/>
    </source>
</evidence>
<organism evidence="4 5">
    <name type="scientific">Actinophytocola xanthii</name>
    <dbReference type="NCBI Taxonomy" id="1912961"/>
    <lineage>
        <taxon>Bacteria</taxon>
        <taxon>Bacillati</taxon>
        <taxon>Actinomycetota</taxon>
        <taxon>Actinomycetes</taxon>
        <taxon>Pseudonocardiales</taxon>
        <taxon>Pseudonocardiaceae</taxon>
    </lineage>
</organism>
<dbReference type="Pfam" id="PF03061">
    <property type="entry name" value="4HBT"/>
    <property type="match status" value="1"/>
</dbReference>
<name>A0A1Q8CNP5_9PSEU</name>